<keyword evidence="1" id="KW-0472">Membrane</keyword>
<feature type="transmembrane region" description="Helical" evidence="1">
    <location>
        <begin position="12"/>
        <end position="31"/>
    </location>
</feature>
<dbReference type="Proteomes" id="UP001055460">
    <property type="component" value="Plasmid pA"/>
</dbReference>
<keyword evidence="2" id="KW-0614">Plasmid</keyword>
<gene>
    <name evidence="2" type="ORF">NE863_19550</name>
    <name evidence="3" type="ORF">P4B07_20135</name>
</gene>
<name>A0A9Q9DC82_ENSAD</name>
<dbReference type="EMBL" id="CP121309">
    <property type="protein sequence ID" value="WFP93557.1"/>
    <property type="molecule type" value="Genomic_DNA"/>
</dbReference>
<dbReference type="Proteomes" id="UP001214094">
    <property type="component" value="Plasmid unnamedA"/>
</dbReference>
<evidence type="ECO:0000313" key="5">
    <source>
        <dbReference type="Proteomes" id="UP001214094"/>
    </source>
</evidence>
<geneLocation type="plasmid" evidence="2 4">
    <name>pA</name>
</geneLocation>
<geneLocation type="plasmid" evidence="3 5">
    <name>unnamedA</name>
</geneLocation>
<accession>A0A9Q9DC82</accession>
<keyword evidence="1" id="KW-0812">Transmembrane</keyword>
<evidence type="ECO:0000256" key="1">
    <source>
        <dbReference type="SAM" id="Phobius"/>
    </source>
</evidence>
<evidence type="ECO:0000313" key="4">
    <source>
        <dbReference type="Proteomes" id="UP001055460"/>
    </source>
</evidence>
<reference evidence="2" key="1">
    <citation type="submission" date="2022-06" db="EMBL/GenBank/DDBJ databases">
        <title>Physiological and biochemical characterization and genomic elucidation of a strain of the genus Ensifer adhaerens M8 that combines arsenic oxidation and chromium reduction.</title>
        <authorList>
            <person name="Li X."/>
            <person name="Yu c."/>
        </authorList>
    </citation>
    <scope>NUCLEOTIDE SEQUENCE</scope>
    <source>
        <strain evidence="2">M8</strain>
        <plasmid evidence="2">pA</plasmid>
    </source>
</reference>
<dbReference type="RefSeq" id="WP_034787664.1">
    <property type="nucleotide sequence ID" value="NZ_CP015881.1"/>
</dbReference>
<evidence type="ECO:0000313" key="3">
    <source>
        <dbReference type="EMBL" id="WFP93557.1"/>
    </source>
</evidence>
<organism evidence="2 4">
    <name type="scientific">Ensifer adhaerens</name>
    <name type="common">Sinorhizobium morelense</name>
    <dbReference type="NCBI Taxonomy" id="106592"/>
    <lineage>
        <taxon>Bacteria</taxon>
        <taxon>Pseudomonadati</taxon>
        <taxon>Pseudomonadota</taxon>
        <taxon>Alphaproteobacteria</taxon>
        <taxon>Hyphomicrobiales</taxon>
        <taxon>Rhizobiaceae</taxon>
        <taxon>Sinorhizobium/Ensifer group</taxon>
        <taxon>Ensifer</taxon>
    </lineage>
</organism>
<reference evidence="3 5" key="2">
    <citation type="submission" date="2023-03" db="EMBL/GenBank/DDBJ databases">
        <title>Comparative genome and transcriptome analysis combination mining strategies for increasing vitamin B12 production of Ensifer adhaerens strain.</title>
        <authorList>
            <person name="Yongheng L."/>
        </authorList>
    </citation>
    <scope>NUCLEOTIDE SEQUENCE [LARGE SCALE GENOMIC DNA]</scope>
    <source>
        <strain evidence="3 5">Casida A-T305</strain>
        <plasmid evidence="3 5">unnamedA</plasmid>
    </source>
</reference>
<dbReference type="GeneID" id="29521950"/>
<keyword evidence="5" id="KW-1185">Reference proteome</keyword>
<dbReference type="EMBL" id="CP098808">
    <property type="protein sequence ID" value="USJ26169.1"/>
    <property type="molecule type" value="Genomic_DNA"/>
</dbReference>
<dbReference type="AlphaFoldDB" id="A0A9Q9DC82"/>
<evidence type="ECO:0008006" key="6">
    <source>
        <dbReference type="Google" id="ProtNLM"/>
    </source>
</evidence>
<proteinExistence type="predicted"/>
<dbReference type="KEGG" id="eah:FA04_19885"/>
<feature type="transmembrane region" description="Helical" evidence="1">
    <location>
        <begin position="37"/>
        <end position="60"/>
    </location>
</feature>
<protein>
    <recommendedName>
        <fullName evidence="6">Transmembrane protein</fullName>
    </recommendedName>
</protein>
<evidence type="ECO:0000313" key="2">
    <source>
        <dbReference type="EMBL" id="USJ26169.1"/>
    </source>
</evidence>
<keyword evidence="1" id="KW-1133">Transmembrane helix</keyword>
<sequence>MTALIRKIHRWTSLLFSLAVAAIFAGMPVMTLPEWVYYLPLPPLAVLLPTGIYLFVLPYLGKPEGRMQAAE</sequence>